<feature type="domain" description="Nucleotidyl transferase" evidence="1">
    <location>
        <begin position="4"/>
        <end position="242"/>
    </location>
</feature>
<dbReference type="Proteomes" id="UP000177751">
    <property type="component" value="Unassembled WGS sequence"/>
</dbReference>
<sequence length="255" mass="28972">MIKKVVIAAAGQGTRMLHLTADKSKHLINVEKRPFLAYLLDNIYRAGYPEIILVVGFKGDMIEAFIKEYMKDKEGLSIKIVSQFEILGPKEKEYGTACPIKCVKDLVKNENFISLCGDNFYTVEDLKSMNIGDNFSYVAGLKNSHPEKFGVLIEDGGDFLDKIIEKPKEFVGDLINTSLYKFTPEILEKVFQIEKSPRGEYEITDAISLLAKERKVKIKKINDFWMDFGKPEDVEKFSNFLKNDAGFKNVSKTAK</sequence>
<dbReference type="SUPFAM" id="SSF53448">
    <property type="entry name" value="Nucleotide-diphospho-sugar transferases"/>
    <property type="match status" value="1"/>
</dbReference>
<evidence type="ECO:0000313" key="3">
    <source>
        <dbReference type="Proteomes" id="UP000177751"/>
    </source>
</evidence>
<protein>
    <recommendedName>
        <fullName evidence="1">Nucleotidyl transferase domain-containing protein</fullName>
    </recommendedName>
</protein>
<comment type="caution">
    <text evidence="2">The sequence shown here is derived from an EMBL/GenBank/DDBJ whole genome shotgun (WGS) entry which is preliminary data.</text>
</comment>
<dbReference type="STRING" id="1802229.A2401_02475"/>
<dbReference type="PANTHER" id="PTHR42883">
    <property type="entry name" value="GLUCOSE-1-PHOSPHATE THYMIDYLTRANSFERASE"/>
    <property type="match status" value="1"/>
</dbReference>
<accession>A0A1G2JAX3</accession>
<dbReference type="AlphaFoldDB" id="A0A1G2JAX3"/>
<dbReference type="InterPro" id="IPR029044">
    <property type="entry name" value="Nucleotide-diphossugar_trans"/>
</dbReference>
<gene>
    <name evidence="2" type="ORF">A2401_02475</name>
</gene>
<organism evidence="2 3">
    <name type="scientific">Candidatus Staskawiczbacteria bacterium RIFOXYC1_FULL_38_18</name>
    <dbReference type="NCBI Taxonomy" id="1802229"/>
    <lineage>
        <taxon>Bacteria</taxon>
        <taxon>Candidatus Staskawicziibacteriota</taxon>
    </lineage>
</organism>
<evidence type="ECO:0000313" key="2">
    <source>
        <dbReference type="EMBL" id="OGZ84157.1"/>
    </source>
</evidence>
<dbReference type="CDD" id="cd04181">
    <property type="entry name" value="NTP_transferase"/>
    <property type="match status" value="1"/>
</dbReference>
<dbReference type="InterPro" id="IPR005835">
    <property type="entry name" value="NTP_transferase_dom"/>
</dbReference>
<reference evidence="2 3" key="1">
    <citation type="journal article" date="2016" name="Nat. Commun.">
        <title>Thousands of microbial genomes shed light on interconnected biogeochemical processes in an aquifer system.</title>
        <authorList>
            <person name="Anantharaman K."/>
            <person name="Brown C.T."/>
            <person name="Hug L.A."/>
            <person name="Sharon I."/>
            <person name="Castelle C.J."/>
            <person name="Probst A.J."/>
            <person name="Thomas B.C."/>
            <person name="Singh A."/>
            <person name="Wilkins M.J."/>
            <person name="Karaoz U."/>
            <person name="Brodie E.L."/>
            <person name="Williams K.H."/>
            <person name="Hubbard S.S."/>
            <person name="Banfield J.F."/>
        </authorList>
    </citation>
    <scope>NUCLEOTIDE SEQUENCE [LARGE SCALE GENOMIC DNA]</scope>
</reference>
<dbReference type="EMBL" id="MHPP01000022">
    <property type="protein sequence ID" value="OGZ84157.1"/>
    <property type="molecule type" value="Genomic_DNA"/>
</dbReference>
<proteinExistence type="predicted"/>
<evidence type="ECO:0000259" key="1">
    <source>
        <dbReference type="Pfam" id="PF00483"/>
    </source>
</evidence>
<name>A0A1G2JAX3_9BACT</name>
<dbReference type="PANTHER" id="PTHR42883:SF3">
    <property type="entry name" value="BIFUNCTIONAL PROTEIN GLMU"/>
    <property type="match status" value="1"/>
</dbReference>
<dbReference type="Pfam" id="PF00483">
    <property type="entry name" value="NTP_transferase"/>
    <property type="match status" value="1"/>
</dbReference>
<dbReference type="Gene3D" id="3.90.550.10">
    <property type="entry name" value="Spore Coat Polysaccharide Biosynthesis Protein SpsA, Chain A"/>
    <property type="match status" value="1"/>
</dbReference>